<keyword evidence="8" id="KW-1185">Reference proteome</keyword>
<gene>
    <name evidence="7" type="ORF">RFI_21186</name>
</gene>
<keyword evidence="6" id="KW-0460">Magnesium</keyword>
<sequence>MGCCVSSASKTEKKLKEGEYELLLLGISGSGKSTIFKTLRQIEGEEVIDPRMVVQATWVIRKALLEFMTRLIIKSQSLYEQDKEKNANCLLDTTTETNAHRQCVMNISESSFGENVEQSEEDLTALGNALAYLWKLSSIQETFAKRVQFENEPNIEYLFERATDIMHPKYFAINEDILKSRIRTTGTKKKKAV</sequence>
<keyword evidence="1 6" id="KW-0479">Metal-binding</keyword>
<dbReference type="PANTHER" id="PTHR10218">
    <property type="entry name" value="GTP-BINDING PROTEIN ALPHA SUBUNIT"/>
    <property type="match status" value="1"/>
</dbReference>
<evidence type="ECO:0000313" key="8">
    <source>
        <dbReference type="Proteomes" id="UP000023152"/>
    </source>
</evidence>
<comment type="caution">
    <text evidence="7">The sequence shown here is derived from an EMBL/GenBank/DDBJ whole genome shotgun (WGS) entry which is preliminary data.</text>
</comment>
<dbReference type="GO" id="GO:0005737">
    <property type="term" value="C:cytoplasm"/>
    <property type="evidence" value="ECO:0007669"/>
    <property type="project" value="TreeGrafter"/>
</dbReference>
<dbReference type="OrthoDB" id="5817230at2759"/>
<feature type="binding site" evidence="5">
    <location>
        <begin position="178"/>
        <end position="184"/>
    </location>
    <ligand>
        <name>GTP</name>
        <dbReference type="ChEBI" id="CHEBI:37565"/>
    </ligand>
</feature>
<feature type="binding site" evidence="6">
    <location>
        <position position="33"/>
    </location>
    <ligand>
        <name>Mg(2+)</name>
        <dbReference type="ChEBI" id="CHEBI:18420"/>
    </ligand>
</feature>
<dbReference type="InterPro" id="IPR011025">
    <property type="entry name" value="GproteinA_insert"/>
</dbReference>
<keyword evidence="3 5" id="KW-0342">GTP-binding</keyword>
<dbReference type="PROSITE" id="PS51882">
    <property type="entry name" value="G_ALPHA"/>
    <property type="match status" value="1"/>
</dbReference>
<dbReference type="GO" id="GO:0001664">
    <property type="term" value="F:G protein-coupled receptor binding"/>
    <property type="evidence" value="ECO:0007669"/>
    <property type="project" value="TreeGrafter"/>
</dbReference>
<dbReference type="GO" id="GO:0031683">
    <property type="term" value="F:G-protein beta/gamma-subunit complex binding"/>
    <property type="evidence" value="ECO:0007669"/>
    <property type="project" value="InterPro"/>
</dbReference>
<dbReference type="GO" id="GO:0005525">
    <property type="term" value="F:GTP binding"/>
    <property type="evidence" value="ECO:0007669"/>
    <property type="project" value="UniProtKB-KW"/>
</dbReference>
<dbReference type="GO" id="GO:0007188">
    <property type="term" value="P:adenylate cyclase-modulating G protein-coupled receptor signaling pathway"/>
    <property type="evidence" value="ECO:0007669"/>
    <property type="project" value="TreeGrafter"/>
</dbReference>
<evidence type="ECO:0000256" key="6">
    <source>
        <dbReference type="PIRSR" id="PIRSR601019-2"/>
    </source>
</evidence>
<keyword evidence="4" id="KW-0807">Transducer</keyword>
<evidence type="ECO:0000256" key="5">
    <source>
        <dbReference type="PIRSR" id="PIRSR601019-1"/>
    </source>
</evidence>
<protein>
    <submittedName>
        <fullName evidence="7">Uncharacterized protein</fullName>
    </submittedName>
</protein>
<evidence type="ECO:0000256" key="2">
    <source>
        <dbReference type="ARBA" id="ARBA00022741"/>
    </source>
</evidence>
<dbReference type="InterPro" id="IPR027417">
    <property type="entry name" value="P-loop_NTPase"/>
</dbReference>
<evidence type="ECO:0000313" key="7">
    <source>
        <dbReference type="EMBL" id="ETO16173.1"/>
    </source>
</evidence>
<keyword evidence="2 5" id="KW-0547">Nucleotide-binding</keyword>
<evidence type="ECO:0000256" key="1">
    <source>
        <dbReference type="ARBA" id="ARBA00022723"/>
    </source>
</evidence>
<proteinExistence type="predicted"/>
<dbReference type="InterPro" id="IPR001019">
    <property type="entry name" value="Gprotein_alpha_su"/>
</dbReference>
<dbReference type="Proteomes" id="UP000023152">
    <property type="component" value="Unassembled WGS sequence"/>
</dbReference>
<dbReference type="Pfam" id="PF00503">
    <property type="entry name" value="G-alpha"/>
    <property type="match status" value="1"/>
</dbReference>
<evidence type="ECO:0000256" key="3">
    <source>
        <dbReference type="ARBA" id="ARBA00023134"/>
    </source>
</evidence>
<organism evidence="7 8">
    <name type="scientific">Reticulomyxa filosa</name>
    <dbReference type="NCBI Taxonomy" id="46433"/>
    <lineage>
        <taxon>Eukaryota</taxon>
        <taxon>Sar</taxon>
        <taxon>Rhizaria</taxon>
        <taxon>Retaria</taxon>
        <taxon>Foraminifera</taxon>
        <taxon>Monothalamids</taxon>
        <taxon>Reticulomyxidae</taxon>
        <taxon>Reticulomyxa</taxon>
    </lineage>
</organism>
<dbReference type="GO" id="GO:0005834">
    <property type="term" value="C:heterotrimeric G-protein complex"/>
    <property type="evidence" value="ECO:0007669"/>
    <property type="project" value="TreeGrafter"/>
</dbReference>
<dbReference type="SUPFAM" id="SSF52540">
    <property type="entry name" value="P-loop containing nucleoside triphosphate hydrolases"/>
    <property type="match status" value="1"/>
</dbReference>
<dbReference type="AlphaFoldDB" id="X6MQ95"/>
<evidence type="ECO:0000256" key="4">
    <source>
        <dbReference type="ARBA" id="ARBA00023224"/>
    </source>
</evidence>
<dbReference type="Gene3D" id="1.10.400.10">
    <property type="entry name" value="GI Alpha 1, domain 2-like"/>
    <property type="match status" value="1"/>
</dbReference>
<name>X6MQ95_RETFI</name>
<reference evidence="7 8" key="1">
    <citation type="journal article" date="2013" name="Curr. Biol.">
        <title>The Genome of the Foraminiferan Reticulomyxa filosa.</title>
        <authorList>
            <person name="Glockner G."/>
            <person name="Hulsmann N."/>
            <person name="Schleicher M."/>
            <person name="Noegel A.A."/>
            <person name="Eichinger L."/>
            <person name="Gallinger C."/>
            <person name="Pawlowski J."/>
            <person name="Sierra R."/>
            <person name="Euteneuer U."/>
            <person name="Pillet L."/>
            <person name="Moustafa A."/>
            <person name="Platzer M."/>
            <person name="Groth M."/>
            <person name="Szafranski K."/>
            <person name="Schliwa M."/>
        </authorList>
    </citation>
    <scope>NUCLEOTIDE SEQUENCE [LARGE SCALE GENOMIC DNA]</scope>
</reference>
<dbReference type="GO" id="GO:0046872">
    <property type="term" value="F:metal ion binding"/>
    <property type="evidence" value="ECO:0007669"/>
    <property type="project" value="UniProtKB-KW"/>
</dbReference>
<dbReference type="EMBL" id="ASPP01018511">
    <property type="protein sequence ID" value="ETO16173.1"/>
    <property type="molecule type" value="Genomic_DNA"/>
</dbReference>
<dbReference type="PRINTS" id="PR00318">
    <property type="entry name" value="GPROTEINA"/>
</dbReference>
<feature type="binding site" evidence="6">
    <location>
        <position position="184"/>
    </location>
    <ligand>
        <name>Mg(2+)</name>
        <dbReference type="ChEBI" id="CHEBI:18420"/>
    </ligand>
</feature>
<accession>X6MQ95</accession>
<dbReference type="GO" id="GO:0003924">
    <property type="term" value="F:GTPase activity"/>
    <property type="evidence" value="ECO:0007669"/>
    <property type="project" value="InterPro"/>
</dbReference>
<dbReference type="SUPFAM" id="SSF47895">
    <property type="entry name" value="Transducin (alpha subunit), insertion domain"/>
    <property type="match status" value="1"/>
</dbReference>
<dbReference type="PANTHER" id="PTHR10218:SF302">
    <property type="entry name" value="GUANINE NUCLEOTIDE-BINDING PROTEIN ALPHA-5 SUBUNIT"/>
    <property type="match status" value="1"/>
</dbReference>